<dbReference type="Pfam" id="PF01381">
    <property type="entry name" value="HTH_3"/>
    <property type="match status" value="1"/>
</dbReference>
<gene>
    <name evidence="3" type="primary">immR</name>
    <name evidence="3" type="ORF">NCTC13645_02529</name>
</gene>
<dbReference type="GO" id="GO:0003700">
    <property type="term" value="F:DNA-binding transcription factor activity"/>
    <property type="evidence" value="ECO:0007669"/>
    <property type="project" value="TreeGrafter"/>
</dbReference>
<dbReference type="Proteomes" id="UP000254621">
    <property type="component" value="Unassembled WGS sequence"/>
</dbReference>
<evidence type="ECO:0000256" key="1">
    <source>
        <dbReference type="ARBA" id="ARBA00023125"/>
    </source>
</evidence>
<name>A0A380P952_WEIVI</name>
<organism evidence="3 4">
    <name type="scientific">Weissella viridescens</name>
    <name type="common">Lactobacillus viridescens</name>
    <dbReference type="NCBI Taxonomy" id="1629"/>
    <lineage>
        <taxon>Bacteria</taxon>
        <taxon>Bacillati</taxon>
        <taxon>Bacillota</taxon>
        <taxon>Bacilli</taxon>
        <taxon>Lactobacillales</taxon>
        <taxon>Lactobacillaceae</taxon>
        <taxon>Weissella</taxon>
    </lineage>
</organism>
<dbReference type="PROSITE" id="PS50943">
    <property type="entry name" value="HTH_CROC1"/>
    <property type="match status" value="1"/>
</dbReference>
<dbReference type="Gene3D" id="1.10.260.40">
    <property type="entry name" value="lambda repressor-like DNA-binding domains"/>
    <property type="match status" value="1"/>
</dbReference>
<dbReference type="InterPro" id="IPR050807">
    <property type="entry name" value="TransReg_Diox_bact_type"/>
</dbReference>
<evidence type="ECO:0000313" key="3">
    <source>
        <dbReference type="EMBL" id="SUP61374.1"/>
    </source>
</evidence>
<dbReference type="GO" id="GO:0005829">
    <property type="term" value="C:cytosol"/>
    <property type="evidence" value="ECO:0007669"/>
    <property type="project" value="TreeGrafter"/>
</dbReference>
<dbReference type="AlphaFoldDB" id="A0A380P952"/>
<sequence length="79" mass="8841">MGNRLKELRESQQMSARQVSFELGLSQNMYSSYERGEKEPTVSTLKKIAKLFNVSADYLLGLSDENGHKKALTDATDNA</sequence>
<proteinExistence type="predicted"/>
<evidence type="ECO:0000313" key="4">
    <source>
        <dbReference type="Proteomes" id="UP000254621"/>
    </source>
</evidence>
<feature type="domain" description="HTH cro/C1-type" evidence="2">
    <location>
        <begin position="5"/>
        <end position="59"/>
    </location>
</feature>
<reference evidence="3 4" key="1">
    <citation type="submission" date="2018-06" db="EMBL/GenBank/DDBJ databases">
        <authorList>
            <consortium name="Pathogen Informatics"/>
            <person name="Doyle S."/>
        </authorList>
    </citation>
    <scope>NUCLEOTIDE SEQUENCE [LARGE SCALE GENOMIC DNA]</scope>
    <source>
        <strain evidence="3 4">NCTC13645</strain>
    </source>
</reference>
<dbReference type="InterPro" id="IPR010982">
    <property type="entry name" value="Lambda_DNA-bd_dom_sf"/>
</dbReference>
<dbReference type="InterPro" id="IPR001387">
    <property type="entry name" value="Cro/C1-type_HTH"/>
</dbReference>
<dbReference type="SMART" id="SM00530">
    <property type="entry name" value="HTH_XRE"/>
    <property type="match status" value="1"/>
</dbReference>
<dbReference type="PANTHER" id="PTHR46797">
    <property type="entry name" value="HTH-TYPE TRANSCRIPTIONAL REGULATOR"/>
    <property type="match status" value="1"/>
</dbReference>
<accession>A0A380P952</accession>
<dbReference type="PANTHER" id="PTHR46797:SF1">
    <property type="entry name" value="METHYLPHOSPHONATE SYNTHASE"/>
    <property type="match status" value="1"/>
</dbReference>
<keyword evidence="1" id="KW-0238">DNA-binding</keyword>
<dbReference type="EMBL" id="UHIV01000007">
    <property type="protein sequence ID" value="SUP61374.1"/>
    <property type="molecule type" value="Genomic_DNA"/>
</dbReference>
<dbReference type="SUPFAM" id="SSF47413">
    <property type="entry name" value="lambda repressor-like DNA-binding domains"/>
    <property type="match status" value="1"/>
</dbReference>
<dbReference type="CDD" id="cd00093">
    <property type="entry name" value="HTH_XRE"/>
    <property type="match status" value="1"/>
</dbReference>
<evidence type="ECO:0000259" key="2">
    <source>
        <dbReference type="PROSITE" id="PS50943"/>
    </source>
</evidence>
<protein>
    <submittedName>
        <fullName evidence="3">HTH-type transcriptional regulator immR</fullName>
    </submittedName>
</protein>
<dbReference type="GO" id="GO:0003677">
    <property type="term" value="F:DNA binding"/>
    <property type="evidence" value="ECO:0007669"/>
    <property type="project" value="UniProtKB-KW"/>
</dbReference>